<evidence type="ECO:0000259" key="8">
    <source>
        <dbReference type="PROSITE" id="PS50071"/>
    </source>
</evidence>
<dbReference type="SUPFAM" id="SSF46689">
    <property type="entry name" value="Homeodomain-like"/>
    <property type="match status" value="1"/>
</dbReference>
<dbReference type="GO" id="GO:0005634">
    <property type="term" value="C:nucleus"/>
    <property type="evidence" value="ECO:0007669"/>
    <property type="project" value="UniProtKB-SubCell"/>
</dbReference>
<dbReference type="GO" id="GO:0000978">
    <property type="term" value="F:RNA polymerase II cis-regulatory region sequence-specific DNA binding"/>
    <property type="evidence" value="ECO:0007669"/>
    <property type="project" value="TreeGrafter"/>
</dbReference>
<dbReference type="GO" id="GO:0030182">
    <property type="term" value="P:neuron differentiation"/>
    <property type="evidence" value="ECO:0007669"/>
    <property type="project" value="TreeGrafter"/>
</dbReference>
<keyword evidence="4 6" id="KW-0371">Homeobox</keyword>
<dbReference type="InterPro" id="IPR001356">
    <property type="entry name" value="HD"/>
</dbReference>
<keyword evidence="3 6" id="KW-0238">DNA-binding</keyword>
<dbReference type="PROSITE" id="PS00027">
    <property type="entry name" value="HOMEOBOX_1"/>
    <property type="match status" value="1"/>
</dbReference>
<evidence type="ECO:0000256" key="7">
    <source>
        <dbReference type="SAM" id="MobiDB-lite"/>
    </source>
</evidence>
<dbReference type="AlphaFoldDB" id="A0A8C4QCN5"/>
<dbReference type="InterPro" id="IPR008422">
    <property type="entry name" value="KN_HD"/>
</dbReference>
<dbReference type="GeneTree" id="ENSGT00940000161299"/>
<evidence type="ECO:0000256" key="1">
    <source>
        <dbReference type="ARBA" id="ARBA00004123"/>
    </source>
</evidence>
<dbReference type="SMART" id="SM00548">
    <property type="entry name" value="IRO"/>
    <property type="match status" value="1"/>
</dbReference>
<proteinExistence type="inferred from homology"/>
<accession>A0A8C4QCN5</accession>
<dbReference type="PANTHER" id="PTHR11211:SF13">
    <property type="entry name" value="IROQUOIS-CLASS HOMEODOMAIN PROTEIN IRX-1"/>
    <property type="match status" value="1"/>
</dbReference>
<evidence type="ECO:0000256" key="6">
    <source>
        <dbReference type="PROSITE-ProRule" id="PRU00108"/>
    </source>
</evidence>
<sequence length="428" mass="45468">MAYSQLGYQLQYVASSPPSPAYAAGAERPGLAVAAAARAVAGDASAGGATAGAAAASLLGVYAGPYGGQAYCGYLPYPGTTELGLFAHLGSPYELKESPGASGPQHPAVFACPGQAAALYGHYGTAHFAYGLQDAGRPKNATRESTSTLKAWLNEHRKNPYPTKGEKIMLAIITRMTLTQVSTWFANARRRLKKENKSNVGEDDNGWSREPEELEEELNASEEGEDRAPGAEEERDADEDDEEIDLEGSDGEGQLGIGASEVLRGAPGDRQERGSPCVRPRSEDKIEVPPRDGQIAVPKPKIWSLAETATAPDSPRHSSPAPPHPAFIPSRALLTCPVGRFGPAWAGLNGAFRPHIGVGPRTETTHLAPGASFPGHLSSMARPADLQCAERIERDLFAHTDRESVVQATYKRLQLEESSLSARQSPPQ</sequence>
<feature type="compositionally biased region" description="Basic and acidic residues" evidence="7">
    <location>
        <begin position="280"/>
        <end position="290"/>
    </location>
</feature>
<dbReference type="Gene3D" id="1.10.10.60">
    <property type="entry name" value="Homeodomain-like"/>
    <property type="match status" value="1"/>
</dbReference>
<dbReference type="InterPro" id="IPR009057">
    <property type="entry name" value="Homeodomain-like_sf"/>
</dbReference>
<dbReference type="FunFam" id="1.10.10.60:FF:000003">
    <property type="entry name" value="Iroquois-class homeobox protein IRX"/>
    <property type="match status" value="1"/>
</dbReference>
<comment type="similarity">
    <text evidence="2">Belongs to the TALE/IRO homeobox family.</text>
</comment>
<dbReference type="Proteomes" id="UP000694388">
    <property type="component" value="Unplaced"/>
</dbReference>
<evidence type="ECO:0000313" key="9">
    <source>
        <dbReference type="Ensembl" id="ENSEBUP00000013375.1"/>
    </source>
</evidence>
<dbReference type="GO" id="GO:0048468">
    <property type="term" value="P:cell development"/>
    <property type="evidence" value="ECO:0007669"/>
    <property type="project" value="TreeGrafter"/>
</dbReference>
<feature type="compositionally biased region" description="Acidic residues" evidence="7">
    <location>
        <begin position="212"/>
        <end position="225"/>
    </location>
</feature>
<reference evidence="9" key="2">
    <citation type="submission" date="2025-09" db="UniProtKB">
        <authorList>
            <consortium name="Ensembl"/>
        </authorList>
    </citation>
    <scope>IDENTIFICATION</scope>
</reference>
<keyword evidence="10" id="KW-1185">Reference proteome</keyword>
<dbReference type="SMART" id="SM00389">
    <property type="entry name" value="HOX"/>
    <property type="match status" value="1"/>
</dbReference>
<dbReference type="PANTHER" id="PTHR11211">
    <property type="entry name" value="IROQUOIS-CLASS HOMEODOMAIN PROTEIN IRX"/>
    <property type="match status" value="1"/>
</dbReference>
<comment type="subcellular location">
    <subcellularLocation>
        <location evidence="1 6">Nucleus</location>
    </subcellularLocation>
</comment>
<feature type="compositionally biased region" description="Acidic residues" evidence="7">
    <location>
        <begin position="233"/>
        <end position="250"/>
    </location>
</feature>
<organism evidence="9 10">
    <name type="scientific">Eptatretus burgeri</name>
    <name type="common">Inshore hagfish</name>
    <dbReference type="NCBI Taxonomy" id="7764"/>
    <lineage>
        <taxon>Eukaryota</taxon>
        <taxon>Metazoa</taxon>
        <taxon>Chordata</taxon>
        <taxon>Craniata</taxon>
        <taxon>Vertebrata</taxon>
        <taxon>Cyclostomata</taxon>
        <taxon>Myxini</taxon>
        <taxon>Myxiniformes</taxon>
        <taxon>Myxinidae</taxon>
        <taxon>Eptatretinae</taxon>
        <taxon>Eptatretus</taxon>
    </lineage>
</organism>
<reference evidence="9" key="1">
    <citation type="submission" date="2025-08" db="UniProtKB">
        <authorList>
            <consortium name="Ensembl"/>
        </authorList>
    </citation>
    <scope>IDENTIFICATION</scope>
</reference>
<evidence type="ECO:0000256" key="3">
    <source>
        <dbReference type="ARBA" id="ARBA00023125"/>
    </source>
</evidence>
<dbReference type="CDD" id="cd00086">
    <property type="entry name" value="homeodomain"/>
    <property type="match status" value="1"/>
</dbReference>
<dbReference type="InterPro" id="IPR003893">
    <property type="entry name" value="Iroquois_homeo"/>
</dbReference>
<name>A0A8C4QCN5_EPTBU</name>
<evidence type="ECO:0000256" key="5">
    <source>
        <dbReference type="ARBA" id="ARBA00023242"/>
    </source>
</evidence>
<keyword evidence="5 6" id="KW-0539">Nucleus</keyword>
<dbReference type="PROSITE" id="PS50071">
    <property type="entry name" value="HOMEOBOX_2"/>
    <property type="match status" value="1"/>
</dbReference>
<evidence type="ECO:0000256" key="2">
    <source>
        <dbReference type="ARBA" id="ARBA00008446"/>
    </source>
</evidence>
<evidence type="ECO:0000256" key="4">
    <source>
        <dbReference type="ARBA" id="ARBA00023155"/>
    </source>
</evidence>
<protein>
    <submittedName>
        <fullName evidence="9">Iroquois homeobox 3b</fullName>
    </submittedName>
</protein>
<feature type="domain" description="Homeobox" evidence="8">
    <location>
        <begin position="142"/>
        <end position="195"/>
    </location>
</feature>
<feature type="DNA-binding region" description="Homeobox" evidence="6">
    <location>
        <begin position="144"/>
        <end position="196"/>
    </location>
</feature>
<dbReference type="OMA" id="PADLQCA"/>
<evidence type="ECO:0000313" key="10">
    <source>
        <dbReference type="Proteomes" id="UP000694388"/>
    </source>
</evidence>
<dbReference type="GO" id="GO:0000981">
    <property type="term" value="F:DNA-binding transcription factor activity, RNA polymerase II-specific"/>
    <property type="evidence" value="ECO:0007669"/>
    <property type="project" value="InterPro"/>
</dbReference>
<dbReference type="InterPro" id="IPR017970">
    <property type="entry name" value="Homeobox_CS"/>
</dbReference>
<dbReference type="Ensembl" id="ENSEBUT00000013951.1">
    <property type="protein sequence ID" value="ENSEBUP00000013375.1"/>
    <property type="gene ID" value="ENSEBUG00000008447.1"/>
</dbReference>
<feature type="region of interest" description="Disordered" evidence="7">
    <location>
        <begin position="194"/>
        <end position="302"/>
    </location>
</feature>
<dbReference type="Pfam" id="PF05920">
    <property type="entry name" value="Homeobox_KN"/>
    <property type="match status" value="1"/>
</dbReference>